<keyword evidence="3" id="KW-0597">Phosphoprotein</keyword>
<protein>
    <recommendedName>
        <fullName evidence="14">Intraflagellar transport protein 81 homolog</fullName>
    </recommendedName>
    <alternativeName>
        <fullName evidence="15">Carnitine deficiency-associated protein expressed in ventricle 1</fullName>
    </alternativeName>
</protein>
<keyword evidence="6" id="KW-0744">Spermatogenesis</keyword>
<evidence type="ECO:0000256" key="5">
    <source>
        <dbReference type="ARBA" id="ARBA00022794"/>
    </source>
</evidence>
<evidence type="ECO:0000256" key="16">
    <source>
        <dbReference type="SAM" id="Coils"/>
    </source>
</evidence>
<evidence type="ECO:0000256" key="15">
    <source>
        <dbReference type="ARBA" id="ARBA00079903"/>
    </source>
</evidence>
<keyword evidence="19" id="KW-1185">Reference proteome</keyword>
<evidence type="ECO:0000256" key="1">
    <source>
        <dbReference type="ARBA" id="ARBA00004120"/>
    </source>
</evidence>
<dbReference type="Proteomes" id="UP000437017">
    <property type="component" value="Unassembled WGS sequence"/>
</dbReference>
<evidence type="ECO:0000313" key="18">
    <source>
        <dbReference type="EMBL" id="KAB0400241.1"/>
    </source>
</evidence>
<dbReference type="GO" id="GO:0060271">
    <property type="term" value="P:cilium assembly"/>
    <property type="evidence" value="ECO:0007669"/>
    <property type="project" value="InterPro"/>
</dbReference>
<evidence type="ECO:0000256" key="2">
    <source>
        <dbReference type="ARBA" id="ARBA00022490"/>
    </source>
</evidence>
<name>A0A643CJ15_BALPH</name>
<keyword evidence="9" id="KW-0969">Cilium</keyword>
<evidence type="ECO:0000256" key="4">
    <source>
        <dbReference type="ARBA" id="ARBA00022782"/>
    </source>
</evidence>
<keyword evidence="7" id="KW-0007">Acetylation</keyword>
<dbReference type="FunFam" id="1.10.418.70:FF:000001">
    <property type="entry name" value="Intraflagellar transport protein 81 homolog"/>
    <property type="match status" value="1"/>
</dbReference>
<dbReference type="AlphaFoldDB" id="A0A643CJ15"/>
<dbReference type="OrthoDB" id="9677256at2759"/>
<evidence type="ECO:0000313" key="19">
    <source>
        <dbReference type="Proteomes" id="UP000437017"/>
    </source>
</evidence>
<keyword evidence="8 16" id="KW-0175">Coiled coil</keyword>
<comment type="similarity">
    <text evidence="12">Belongs to the IFT81 family.</text>
</comment>
<keyword evidence="5" id="KW-0970">Cilium biogenesis/degradation</keyword>
<evidence type="ECO:0000256" key="11">
    <source>
        <dbReference type="ARBA" id="ARBA00023273"/>
    </source>
</evidence>
<feature type="domain" description="IFT81 calponin homology" evidence="17">
    <location>
        <begin position="3"/>
        <end position="87"/>
    </location>
</feature>
<dbReference type="PANTHER" id="PTHR15614:SF2">
    <property type="entry name" value="INTRAFLAGELLAR TRANSPORT PROTEIN 81 HOMOLOG"/>
    <property type="match status" value="1"/>
</dbReference>
<dbReference type="InterPro" id="IPR043016">
    <property type="entry name" value="IFT81_N_sf"/>
</dbReference>
<evidence type="ECO:0000256" key="8">
    <source>
        <dbReference type="ARBA" id="ARBA00023054"/>
    </source>
</evidence>
<comment type="caution">
    <text evidence="18">The sequence shown here is derived from an EMBL/GenBank/DDBJ whole genome shotgun (WGS) entry which is preliminary data.</text>
</comment>
<evidence type="ECO:0000256" key="6">
    <source>
        <dbReference type="ARBA" id="ARBA00022871"/>
    </source>
</evidence>
<keyword evidence="4" id="KW-0221">Differentiation</keyword>
<dbReference type="GO" id="GO:0030154">
    <property type="term" value="P:cell differentiation"/>
    <property type="evidence" value="ECO:0007669"/>
    <property type="project" value="UniProtKB-KW"/>
</dbReference>
<evidence type="ECO:0000256" key="13">
    <source>
        <dbReference type="ARBA" id="ARBA00055755"/>
    </source>
</evidence>
<comment type="subcellular location">
    <subcellularLocation>
        <location evidence="1">Cytoplasm</location>
        <location evidence="1">Cytoskeleton</location>
        <location evidence="1">Cilium basal body</location>
    </subcellularLocation>
</comment>
<dbReference type="Pfam" id="PF18383">
    <property type="entry name" value="IFT81_CH"/>
    <property type="match status" value="1"/>
</dbReference>
<dbReference type="GO" id="GO:0007283">
    <property type="term" value="P:spermatogenesis"/>
    <property type="evidence" value="ECO:0007669"/>
    <property type="project" value="UniProtKB-KW"/>
</dbReference>
<accession>A0A643CJ15</accession>
<organism evidence="18 19">
    <name type="scientific">Balaenoptera physalus</name>
    <name type="common">Fin whale</name>
    <name type="synonym">Balaena physalus</name>
    <dbReference type="NCBI Taxonomy" id="9770"/>
    <lineage>
        <taxon>Eukaryota</taxon>
        <taxon>Metazoa</taxon>
        <taxon>Chordata</taxon>
        <taxon>Craniata</taxon>
        <taxon>Vertebrata</taxon>
        <taxon>Euteleostomi</taxon>
        <taxon>Mammalia</taxon>
        <taxon>Eutheria</taxon>
        <taxon>Laurasiatheria</taxon>
        <taxon>Artiodactyla</taxon>
        <taxon>Whippomorpha</taxon>
        <taxon>Cetacea</taxon>
        <taxon>Mysticeti</taxon>
        <taxon>Balaenopteridae</taxon>
        <taxon>Balaenoptera</taxon>
    </lineage>
</organism>
<dbReference type="GO" id="GO:0015631">
    <property type="term" value="F:tubulin binding"/>
    <property type="evidence" value="ECO:0007669"/>
    <property type="project" value="InterPro"/>
</dbReference>
<evidence type="ECO:0000256" key="12">
    <source>
        <dbReference type="ARBA" id="ARBA00043983"/>
    </source>
</evidence>
<dbReference type="InterPro" id="IPR041146">
    <property type="entry name" value="IFT81_CH"/>
</dbReference>
<feature type="coiled-coil region" evidence="16">
    <location>
        <begin position="92"/>
        <end position="163"/>
    </location>
</feature>
<dbReference type="GO" id="GO:0042073">
    <property type="term" value="P:intraciliary transport"/>
    <property type="evidence" value="ECO:0007669"/>
    <property type="project" value="InterPro"/>
</dbReference>
<reference evidence="18 19" key="1">
    <citation type="journal article" date="2019" name="PLoS ONE">
        <title>Genomic analyses reveal an absence of contemporary introgressive admixture between fin whales and blue whales, despite known hybrids.</title>
        <authorList>
            <person name="Westbury M.V."/>
            <person name="Petersen B."/>
            <person name="Lorenzen E.D."/>
        </authorList>
    </citation>
    <scope>NUCLEOTIDE SEQUENCE [LARGE SCALE GENOMIC DNA]</scope>
    <source>
        <strain evidence="18">FinWhale-01</strain>
    </source>
</reference>
<comment type="function">
    <text evidence="13">Component of the intraflagellar transport (IFT) complex B: together with IFT74, forms a tubulin-binding module that specifically mediates transport of tubulin within the cilium. Binds tubulin via its CH (calponin-homology)-like region. Required for ciliogenesis. Required for proper regulation of SHH signaling. Plays an important role during spermatogenesis by modulating the assembly and elongation of the sperm flagella.</text>
</comment>
<dbReference type="GO" id="GO:0030992">
    <property type="term" value="C:intraciliary transport particle B"/>
    <property type="evidence" value="ECO:0007669"/>
    <property type="project" value="InterPro"/>
</dbReference>
<proteinExistence type="inferred from homology"/>
<dbReference type="PANTHER" id="PTHR15614">
    <property type="entry name" value="INTRAFLAGELLAR TRANSPORT PROTEIN 81 HOMOLOG"/>
    <property type="match status" value="1"/>
</dbReference>
<keyword evidence="11" id="KW-0966">Cell projection</keyword>
<keyword evidence="10" id="KW-0206">Cytoskeleton</keyword>
<evidence type="ECO:0000256" key="14">
    <source>
        <dbReference type="ARBA" id="ARBA00073058"/>
    </source>
</evidence>
<gene>
    <name evidence="18" type="ORF">E2I00_018250</name>
</gene>
<dbReference type="EMBL" id="SGJD01001378">
    <property type="protein sequence ID" value="KAB0400241.1"/>
    <property type="molecule type" value="Genomic_DNA"/>
</dbReference>
<dbReference type="Gene3D" id="1.10.418.70">
    <property type="entry name" value="Intraflagellar transport protein 81, N-terminal domain"/>
    <property type="match status" value="1"/>
</dbReference>
<evidence type="ECO:0000256" key="9">
    <source>
        <dbReference type="ARBA" id="ARBA00023069"/>
    </source>
</evidence>
<evidence type="ECO:0000256" key="7">
    <source>
        <dbReference type="ARBA" id="ARBA00022990"/>
    </source>
</evidence>
<evidence type="ECO:0000256" key="3">
    <source>
        <dbReference type="ARBA" id="ARBA00022553"/>
    </source>
</evidence>
<dbReference type="InterPro" id="IPR029600">
    <property type="entry name" value="IFT81"/>
</dbReference>
<sequence length="315" mass="36884">MSDQIKFIVDNLNKEPFGKNYNLITFDSLEPMQLLQVLSDVLAEIDPKQVVDIREEMPEQTAKRMLSLLGILKYKPPGNATDMFTFKPLCDISAMEEEKDQLIKRVERLKKRVETVQNHQRMLKIARQLRVEKEREEFLAQQKQEQKNQLFHAVQRLQRIQNQLKSMRHAAADAKPESLMKRLEEEIKFNSYMVTEKFPKELENKKKELQFLQKVVSEPAMGHSDLLELESKINEINTQISQLIEKKMMRNEPIEGKLSLYRQQASIISRKKEAKAEELQEAKEKLANLEREVSVKTNQTREFDGTEVLKGDEVS</sequence>
<feature type="coiled-coil region" evidence="16">
    <location>
        <begin position="226"/>
        <end position="299"/>
    </location>
</feature>
<evidence type="ECO:0000256" key="10">
    <source>
        <dbReference type="ARBA" id="ARBA00023212"/>
    </source>
</evidence>
<keyword evidence="2" id="KW-0963">Cytoplasm</keyword>
<dbReference type="GO" id="GO:0036064">
    <property type="term" value="C:ciliary basal body"/>
    <property type="evidence" value="ECO:0007669"/>
    <property type="project" value="TreeGrafter"/>
</dbReference>
<evidence type="ECO:0000259" key="17">
    <source>
        <dbReference type="Pfam" id="PF18383"/>
    </source>
</evidence>